<evidence type="ECO:0000313" key="1">
    <source>
        <dbReference type="EMBL" id="QUS56357.1"/>
    </source>
</evidence>
<accession>A0ABX8AQ52</accession>
<gene>
    <name evidence="1" type="ORF">KGB56_02585</name>
</gene>
<dbReference type="RefSeq" id="WP_075699987.1">
    <property type="nucleotide sequence ID" value="NZ_CP074126.1"/>
</dbReference>
<protein>
    <submittedName>
        <fullName evidence="1">TIGR04255 family protein</fullName>
    </submittedName>
</protein>
<reference evidence="1 2" key="1">
    <citation type="journal article" date="2021" name="Angew. Chem. Int. Ed. Engl.">
        <title>A novel family of nonribosomal peptides modulate collective behavior in Pseudovibrio bacteria isolated from marine sponges.</title>
        <authorList>
            <person name="Ioca L.P."/>
            <person name="Dai Y."/>
            <person name="Kunakom S."/>
            <person name="Diaz-Espinosa J."/>
            <person name="Krunic A."/>
            <person name="Crnkovic C.M."/>
            <person name="Orjala J."/>
            <person name="Sanchez L.M."/>
            <person name="Ferreira A.G."/>
            <person name="Berlinck R.G.S."/>
            <person name="Eustaquio A.S."/>
        </authorList>
    </citation>
    <scope>NUCLEOTIDE SEQUENCE [LARGE SCALE GENOMIC DNA]</scope>
    <source>
        <strain evidence="1 2">Ab134</strain>
    </source>
</reference>
<evidence type="ECO:0000313" key="2">
    <source>
        <dbReference type="Proteomes" id="UP000680706"/>
    </source>
</evidence>
<dbReference type="InterPro" id="IPR026349">
    <property type="entry name" value="CHP04255"/>
</dbReference>
<dbReference type="NCBIfam" id="TIGR04255">
    <property type="entry name" value="sporadTIGR04255"/>
    <property type="match status" value="1"/>
</dbReference>
<name>A0ABX8AQ52_9HYPH</name>
<proteinExistence type="predicted"/>
<dbReference type="EMBL" id="CP074126">
    <property type="protein sequence ID" value="QUS56357.1"/>
    <property type="molecule type" value="Genomic_DNA"/>
</dbReference>
<dbReference type="Proteomes" id="UP000680706">
    <property type="component" value="Chromosome"/>
</dbReference>
<sequence>MKRPQHLPDFTSPPLSEVVLGVQFKPITKYTSIVGARIWELFKDEFPLVEEHPILAPTYETFGARQPTKDIQLQFGAPSVGQRFWFISPDSSHLLQLQSDRFLANWRKRIEYGEYPRYEEILTKYRERYGKLTDYVLNELGTSVHVNQVEVTYVNHILVQDFQEAPQWFSFLAGNELNVEAFNASFSEVIKNTNGAPRARLIYDLQSALSSDGKQKAYRFSLTFRGQPEDANEKSIFEFFNKGRNEIVKRFAEYTTPFAHKQWERLDEH</sequence>
<keyword evidence="2" id="KW-1185">Reference proteome</keyword>
<organism evidence="1 2">
    <name type="scientific">Pseudovibrio brasiliensis</name>
    <dbReference type="NCBI Taxonomy" id="1898042"/>
    <lineage>
        <taxon>Bacteria</taxon>
        <taxon>Pseudomonadati</taxon>
        <taxon>Pseudomonadota</taxon>
        <taxon>Alphaproteobacteria</taxon>
        <taxon>Hyphomicrobiales</taxon>
        <taxon>Stappiaceae</taxon>
        <taxon>Pseudovibrio</taxon>
    </lineage>
</organism>